<feature type="binding site" evidence="6">
    <location>
        <position position="107"/>
    </location>
    <ligand>
        <name>a divalent metal cation</name>
        <dbReference type="ChEBI" id="CHEBI:60240"/>
        <label>1</label>
    </ligand>
</feature>
<keyword evidence="4 6" id="KW-0479">Metal-binding</keyword>
<dbReference type="HAMAP" id="MF_01974">
    <property type="entry name" value="MetAP_1"/>
    <property type="match status" value="1"/>
</dbReference>
<keyword evidence="3 6" id="KW-0645">Protease</keyword>
<dbReference type="Proteomes" id="UP000323824">
    <property type="component" value="Chromosome"/>
</dbReference>
<dbReference type="GO" id="GO:0004239">
    <property type="term" value="F:initiator methionyl aminopeptidase activity"/>
    <property type="evidence" value="ECO:0007669"/>
    <property type="project" value="UniProtKB-UniRule"/>
</dbReference>
<evidence type="ECO:0000259" key="8">
    <source>
        <dbReference type="Pfam" id="PF00557"/>
    </source>
</evidence>
<organism evidence="9 10">
    <name type="scientific">Thiospirochaeta perfilievii</name>
    <dbReference type="NCBI Taxonomy" id="252967"/>
    <lineage>
        <taxon>Bacteria</taxon>
        <taxon>Pseudomonadati</taxon>
        <taxon>Spirochaetota</taxon>
        <taxon>Spirochaetia</taxon>
        <taxon>Spirochaetales</taxon>
        <taxon>Spirochaetaceae</taxon>
        <taxon>Thiospirochaeta</taxon>
    </lineage>
</organism>
<dbReference type="NCBIfam" id="TIGR00500">
    <property type="entry name" value="met_pdase_I"/>
    <property type="match status" value="1"/>
</dbReference>
<keyword evidence="5 6" id="KW-0378">Hydrolase</keyword>
<reference evidence="9 10" key="1">
    <citation type="submission" date="2019-02" db="EMBL/GenBank/DDBJ databases">
        <authorList>
            <person name="Fomenkov A."/>
            <person name="Dubinina G."/>
            <person name="Grabovich M."/>
            <person name="Vincze T."/>
            <person name="Roberts R.J."/>
        </authorList>
    </citation>
    <scope>NUCLEOTIDE SEQUENCE [LARGE SCALE GENOMIC DNA]</scope>
    <source>
        <strain evidence="9 10">P</strain>
    </source>
</reference>
<dbReference type="GO" id="GO:0005829">
    <property type="term" value="C:cytosol"/>
    <property type="evidence" value="ECO:0007669"/>
    <property type="project" value="TreeGrafter"/>
</dbReference>
<dbReference type="PRINTS" id="PR00599">
    <property type="entry name" value="MAPEPTIDASE"/>
</dbReference>
<feature type="binding site" evidence="6">
    <location>
        <position position="232"/>
    </location>
    <ligand>
        <name>a divalent metal cation</name>
        <dbReference type="ChEBI" id="CHEBI:60240"/>
        <label>1</label>
    </ligand>
</feature>
<protein>
    <recommendedName>
        <fullName evidence="6 7">Methionine aminopeptidase</fullName>
        <shortName evidence="6">MAP</shortName>
        <shortName evidence="6">MetAP</shortName>
        <ecNumber evidence="6 7">3.4.11.18</ecNumber>
    </recommendedName>
    <alternativeName>
        <fullName evidence="6">Peptidase M</fullName>
    </alternativeName>
</protein>
<dbReference type="InterPro" id="IPR001714">
    <property type="entry name" value="Pept_M24_MAP"/>
</dbReference>
<comment type="catalytic activity">
    <reaction evidence="6 7">
        <text>Release of N-terminal amino acids, preferentially methionine, from peptides and arylamides.</text>
        <dbReference type="EC" id="3.4.11.18"/>
    </reaction>
</comment>
<name>A0A5C1Q6P9_9SPIO</name>
<keyword evidence="10" id="KW-1185">Reference proteome</keyword>
<feature type="domain" description="Peptidase M24" evidence="8">
    <location>
        <begin position="18"/>
        <end position="239"/>
    </location>
</feature>
<dbReference type="InterPro" id="IPR002467">
    <property type="entry name" value="Pept_M24A_MAP1"/>
</dbReference>
<feature type="binding site" evidence="6">
    <location>
        <position position="170"/>
    </location>
    <ligand>
        <name>a divalent metal cation</name>
        <dbReference type="ChEBI" id="CHEBI:60240"/>
        <label>2</label>
        <note>catalytic</note>
    </ligand>
</feature>
<accession>A0A5C1Q6P9</accession>
<dbReference type="InterPro" id="IPR036005">
    <property type="entry name" value="Creatinase/aminopeptidase-like"/>
</dbReference>
<reference evidence="9 10" key="2">
    <citation type="submission" date="2019-09" db="EMBL/GenBank/DDBJ databases">
        <title>Complete Genome Sequence and Methylome Analysis of free living Spirochaetas.</title>
        <authorList>
            <person name="Leshcheva N."/>
            <person name="Mikheeva N."/>
        </authorList>
    </citation>
    <scope>NUCLEOTIDE SEQUENCE [LARGE SCALE GENOMIC DNA]</scope>
    <source>
        <strain evidence="9 10">P</strain>
    </source>
</reference>
<dbReference type="Pfam" id="PF00557">
    <property type="entry name" value="Peptidase_M24"/>
    <property type="match status" value="1"/>
</dbReference>
<feature type="binding site" evidence="6">
    <location>
        <position position="96"/>
    </location>
    <ligand>
        <name>a divalent metal cation</name>
        <dbReference type="ChEBI" id="CHEBI:60240"/>
        <label>1</label>
    </ligand>
</feature>
<feature type="binding site" evidence="6">
    <location>
        <position position="232"/>
    </location>
    <ligand>
        <name>a divalent metal cation</name>
        <dbReference type="ChEBI" id="CHEBI:60240"/>
        <label>2</label>
        <note>catalytic</note>
    </ligand>
</feature>
<dbReference type="EC" id="3.4.11.18" evidence="6 7"/>
<proteinExistence type="inferred from homology"/>
<evidence type="ECO:0000256" key="1">
    <source>
        <dbReference type="ARBA" id="ARBA00002521"/>
    </source>
</evidence>
<dbReference type="KEGG" id="sper:EW093_00120"/>
<gene>
    <name evidence="6 9" type="primary">map</name>
    <name evidence="9" type="ORF">EW093_00120</name>
</gene>
<dbReference type="PANTHER" id="PTHR43330">
    <property type="entry name" value="METHIONINE AMINOPEPTIDASE"/>
    <property type="match status" value="1"/>
</dbReference>
<dbReference type="Gene3D" id="3.90.230.10">
    <property type="entry name" value="Creatinase/methionine aminopeptidase superfamily"/>
    <property type="match status" value="1"/>
</dbReference>
<dbReference type="OrthoDB" id="9802055at2"/>
<dbReference type="AlphaFoldDB" id="A0A5C1Q6P9"/>
<dbReference type="GO" id="GO:0006508">
    <property type="term" value="P:proteolysis"/>
    <property type="evidence" value="ECO:0007669"/>
    <property type="project" value="UniProtKB-KW"/>
</dbReference>
<comment type="subunit">
    <text evidence="6">Monomer.</text>
</comment>
<evidence type="ECO:0000256" key="6">
    <source>
        <dbReference type="HAMAP-Rule" id="MF_01974"/>
    </source>
</evidence>
<feature type="binding site" evidence="6">
    <location>
        <position position="107"/>
    </location>
    <ligand>
        <name>a divalent metal cation</name>
        <dbReference type="ChEBI" id="CHEBI:60240"/>
        <label>2</label>
        <note>catalytic</note>
    </ligand>
</feature>
<evidence type="ECO:0000256" key="3">
    <source>
        <dbReference type="ARBA" id="ARBA00022670"/>
    </source>
</evidence>
<comment type="similarity">
    <text evidence="6">Belongs to the peptidase M24A family. Methionine aminopeptidase type 1 subfamily.</text>
</comment>
<feature type="binding site" evidence="6">
    <location>
        <position position="79"/>
    </location>
    <ligand>
        <name>substrate</name>
    </ligand>
</feature>
<dbReference type="InterPro" id="IPR000994">
    <property type="entry name" value="Pept_M24"/>
</dbReference>
<dbReference type="CDD" id="cd01086">
    <property type="entry name" value="MetAP1"/>
    <property type="match status" value="1"/>
</dbReference>
<keyword evidence="2 6" id="KW-0031">Aminopeptidase</keyword>
<evidence type="ECO:0000256" key="7">
    <source>
        <dbReference type="RuleBase" id="RU003653"/>
    </source>
</evidence>
<comment type="function">
    <text evidence="1 6">Removes the N-terminal methionine from nascent proteins. The N-terminal methionine is often cleaved when the second residue in the primary sequence is small and uncharged (Met-Ala-, Cys, Gly, Pro, Ser, Thr, or Val). Requires deformylation of the N(alpha)-formylated initiator methionine before it can be hydrolyzed.</text>
</comment>
<feature type="binding site" evidence="6">
    <location>
        <position position="203"/>
    </location>
    <ligand>
        <name>a divalent metal cation</name>
        <dbReference type="ChEBI" id="CHEBI:60240"/>
        <label>2</label>
        <note>catalytic</note>
    </ligand>
</feature>
<dbReference type="EMBL" id="CP035807">
    <property type="protein sequence ID" value="QEN03171.1"/>
    <property type="molecule type" value="Genomic_DNA"/>
</dbReference>
<evidence type="ECO:0000256" key="4">
    <source>
        <dbReference type="ARBA" id="ARBA00022723"/>
    </source>
</evidence>
<dbReference type="PANTHER" id="PTHR43330:SF27">
    <property type="entry name" value="METHIONINE AMINOPEPTIDASE"/>
    <property type="match status" value="1"/>
</dbReference>
<evidence type="ECO:0000313" key="9">
    <source>
        <dbReference type="EMBL" id="QEN03171.1"/>
    </source>
</evidence>
<evidence type="ECO:0000256" key="2">
    <source>
        <dbReference type="ARBA" id="ARBA00022438"/>
    </source>
</evidence>
<comment type="cofactor">
    <cofactor evidence="6">
        <name>Co(2+)</name>
        <dbReference type="ChEBI" id="CHEBI:48828"/>
    </cofactor>
    <cofactor evidence="6">
        <name>Zn(2+)</name>
        <dbReference type="ChEBI" id="CHEBI:29105"/>
    </cofactor>
    <cofactor evidence="6">
        <name>Mn(2+)</name>
        <dbReference type="ChEBI" id="CHEBI:29035"/>
    </cofactor>
    <cofactor evidence="6">
        <name>Fe(2+)</name>
        <dbReference type="ChEBI" id="CHEBI:29033"/>
    </cofactor>
    <text evidence="6">Binds 2 divalent metal cations per subunit. Has a high-affinity and a low affinity metal-binding site. The true nature of the physiological cofactor is under debate. The enzyme is active with cobalt, zinc, manganese or divalent iron ions. Most likely, methionine aminopeptidases function as mononuclear Fe(2+)-metalloproteases under physiological conditions, and the catalytically relevant metal-binding site has been assigned to the histidine-containing high-affinity site.</text>
</comment>
<sequence length="253" mass="28101">MYMAMIKTEKEIKEITIMADLITELINKSLSWVKPGITTFELDKKIEDEMNKMGVNGPCKGYHGFPCVSCLSVNESVTHGIPDDRVLLEGDIIDIDLVIERNGYYSDCSRTIAVGKISSEAQRLIDVTEECLYKGIKAAQPGNTLGDIGFAIQSHAESNGYSVVREYCGHFIGLDMHESPSVTNYGTPGVGEVLKPGMIFCIEPMINQGRRAIRDKNWVTKTRDGKLSSRCEHMVLITETGNKVLTKHIEPKL</sequence>
<evidence type="ECO:0000313" key="10">
    <source>
        <dbReference type="Proteomes" id="UP000323824"/>
    </source>
</evidence>
<evidence type="ECO:0000256" key="5">
    <source>
        <dbReference type="ARBA" id="ARBA00022801"/>
    </source>
</evidence>
<dbReference type="SUPFAM" id="SSF55920">
    <property type="entry name" value="Creatinase/aminopeptidase"/>
    <property type="match status" value="1"/>
</dbReference>
<feature type="binding site" evidence="6">
    <location>
        <position position="177"/>
    </location>
    <ligand>
        <name>substrate</name>
    </ligand>
</feature>
<dbReference type="GO" id="GO:0070006">
    <property type="term" value="F:metalloaminopeptidase activity"/>
    <property type="evidence" value="ECO:0007669"/>
    <property type="project" value="UniProtKB-UniRule"/>
</dbReference>
<dbReference type="GO" id="GO:0046872">
    <property type="term" value="F:metal ion binding"/>
    <property type="evidence" value="ECO:0007669"/>
    <property type="project" value="UniProtKB-UniRule"/>
</dbReference>